<name>A0A3N0BYG4_9SPHI</name>
<feature type="domain" description="Tyr recombinase" evidence="5">
    <location>
        <begin position="179"/>
        <end position="351"/>
    </location>
</feature>
<dbReference type="Gene3D" id="1.10.443.10">
    <property type="entry name" value="Intergrase catalytic core"/>
    <property type="match status" value="1"/>
</dbReference>
<comment type="caution">
    <text evidence="6">The sequence shown here is derived from an EMBL/GenBank/DDBJ whole genome shotgun (WGS) entry which is preliminary data.</text>
</comment>
<comment type="similarity">
    <text evidence="1">Belongs to the 'phage' integrase family.</text>
</comment>
<dbReference type="PANTHER" id="PTHR30349:SF41">
    <property type="entry name" value="INTEGRASE_RECOMBINASE PROTEIN MJ0367-RELATED"/>
    <property type="match status" value="1"/>
</dbReference>
<keyword evidence="2" id="KW-0229">DNA integration</keyword>
<dbReference type="GO" id="GO:0003677">
    <property type="term" value="F:DNA binding"/>
    <property type="evidence" value="ECO:0007669"/>
    <property type="project" value="UniProtKB-KW"/>
</dbReference>
<dbReference type="GO" id="GO:0006310">
    <property type="term" value="P:DNA recombination"/>
    <property type="evidence" value="ECO:0007669"/>
    <property type="project" value="UniProtKB-KW"/>
</dbReference>
<evidence type="ECO:0000256" key="1">
    <source>
        <dbReference type="ARBA" id="ARBA00008857"/>
    </source>
</evidence>
<keyword evidence="4" id="KW-0233">DNA recombination</keyword>
<dbReference type="InterPro" id="IPR010998">
    <property type="entry name" value="Integrase_recombinase_N"/>
</dbReference>
<dbReference type="Gene3D" id="1.10.150.130">
    <property type="match status" value="1"/>
</dbReference>
<sequence length="360" mass="41628">MEKEAVKWEAKLLRHYKQSRIAIYFGKDAALLKQIKEIKGVRWSHTLKAWHVPDVVENRIRFKLPEKIIGMQNISKIDFANQKAYQAYIDTLYLKAYSRSTIKTYTVEFAQLLYLLKAKPVESLSTEQIKSYLLYCLQTLKLSENQVHNRINAIKFYFEKVLGRLQIAFEIPRPKKPKLLPKVIHAEDIASMIKSTENLKHKTILMLAYGMGLRVSEIVNLAITDIDSKSMQVHIRAAKGKKNRYTNLPETILPILRAYYTAYKPKKFLFEGQFGEQYSIRSAQLVFKQSLALAKINKDVGIHSLRHSFATHLLEQGTDISYIQKLLGHEDIKTTLIYAKVGKKDLTMVQSPLDKINLEK</sequence>
<dbReference type="PROSITE" id="PS51898">
    <property type="entry name" value="TYR_RECOMBINASE"/>
    <property type="match status" value="1"/>
</dbReference>
<proteinExistence type="inferred from homology"/>
<organism evidence="6 7">
    <name type="scientific">Pedobacter jejuensis</name>
    <dbReference type="NCBI Taxonomy" id="1268550"/>
    <lineage>
        <taxon>Bacteria</taxon>
        <taxon>Pseudomonadati</taxon>
        <taxon>Bacteroidota</taxon>
        <taxon>Sphingobacteriia</taxon>
        <taxon>Sphingobacteriales</taxon>
        <taxon>Sphingobacteriaceae</taxon>
        <taxon>Pedobacter</taxon>
    </lineage>
</organism>
<dbReference type="InterPro" id="IPR050090">
    <property type="entry name" value="Tyrosine_recombinase_XerCD"/>
</dbReference>
<reference evidence="6 7" key="1">
    <citation type="submission" date="2018-10" db="EMBL/GenBank/DDBJ databases">
        <title>Genome sequencing of Pedobacter jejuensis TNB23.</title>
        <authorList>
            <person name="Cho Y.-J."/>
            <person name="Cho A."/>
            <person name="Kim O.-S."/>
        </authorList>
    </citation>
    <scope>NUCLEOTIDE SEQUENCE [LARGE SCALE GENOMIC DNA]</scope>
    <source>
        <strain evidence="6 7">TNB23</strain>
    </source>
</reference>
<evidence type="ECO:0000313" key="6">
    <source>
        <dbReference type="EMBL" id="RNL54768.1"/>
    </source>
</evidence>
<keyword evidence="3" id="KW-0238">DNA-binding</keyword>
<dbReference type="EMBL" id="RBEE01000010">
    <property type="protein sequence ID" value="RNL54768.1"/>
    <property type="molecule type" value="Genomic_DNA"/>
</dbReference>
<dbReference type="Proteomes" id="UP000274046">
    <property type="component" value="Unassembled WGS sequence"/>
</dbReference>
<dbReference type="PANTHER" id="PTHR30349">
    <property type="entry name" value="PHAGE INTEGRASE-RELATED"/>
    <property type="match status" value="1"/>
</dbReference>
<dbReference type="InterPro" id="IPR013762">
    <property type="entry name" value="Integrase-like_cat_sf"/>
</dbReference>
<dbReference type="OrthoDB" id="9801717at2"/>
<dbReference type="AlphaFoldDB" id="A0A3N0BYG4"/>
<dbReference type="Pfam" id="PF00589">
    <property type="entry name" value="Phage_integrase"/>
    <property type="match status" value="1"/>
</dbReference>
<evidence type="ECO:0000313" key="7">
    <source>
        <dbReference type="Proteomes" id="UP000274046"/>
    </source>
</evidence>
<dbReference type="InterPro" id="IPR002104">
    <property type="entry name" value="Integrase_catalytic"/>
</dbReference>
<dbReference type="GO" id="GO:0015074">
    <property type="term" value="P:DNA integration"/>
    <property type="evidence" value="ECO:0007669"/>
    <property type="project" value="UniProtKB-KW"/>
</dbReference>
<evidence type="ECO:0000256" key="4">
    <source>
        <dbReference type="ARBA" id="ARBA00023172"/>
    </source>
</evidence>
<dbReference type="InterPro" id="IPR004107">
    <property type="entry name" value="Integrase_SAM-like_N"/>
</dbReference>
<evidence type="ECO:0000256" key="2">
    <source>
        <dbReference type="ARBA" id="ARBA00022908"/>
    </source>
</evidence>
<evidence type="ECO:0000256" key="3">
    <source>
        <dbReference type="ARBA" id="ARBA00023125"/>
    </source>
</evidence>
<dbReference type="InterPro" id="IPR011010">
    <property type="entry name" value="DNA_brk_join_enz"/>
</dbReference>
<dbReference type="SUPFAM" id="SSF56349">
    <property type="entry name" value="DNA breaking-rejoining enzymes"/>
    <property type="match status" value="1"/>
</dbReference>
<accession>A0A3N0BYG4</accession>
<protein>
    <submittedName>
        <fullName evidence="6">Integrase</fullName>
    </submittedName>
</protein>
<keyword evidence="7" id="KW-1185">Reference proteome</keyword>
<dbReference type="Pfam" id="PF13495">
    <property type="entry name" value="Phage_int_SAM_4"/>
    <property type="match status" value="1"/>
</dbReference>
<evidence type="ECO:0000259" key="5">
    <source>
        <dbReference type="PROSITE" id="PS51898"/>
    </source>
</evidence>
<gene>
    <name evidence="6" type="ORF">D7004_06090</name>
</gene>